<name>A0A833GY51_9LEPT</name>
<dbReference type="NCBIfam" id="TIGR04453">
    <property type="entry name" value="Lepto_8Cys"/>
    <property type="match status" value="1"/>
</dbReference>
<protein>
    <submittedName>
        <fullName evidence="1">Cys-rich protein</fullName>
    </submittedName>
</protein>
<proteinExistence type="predicted"/>
<evidence type="ECO:0000313" key="1">
    <source>
        <dbReference type="EMBL" id="KAB2929618.1"/>
    </source>
</evidence>
<gene>
    <name evidence="1" type="ORF">F9K24_19110</name>
</gene>
<reference evidence="1 2" key="1">
    <citation type="submission" date="2019-10" db="EMBL/GenBank/DDBJ databases">
        <title>Extracellular Electron Transfer in a Candidatus Methanoperedens spp. Enrichment Culture.</title>
        <authorList>
            <person name="Berger S."/>
            <person name="Rangel Shaw D."/>
            <person name="Berben T."/>
            <person name="In 'T Zandt M."/>
            <person name="Frank J."/>
            <person name="Reimann J."/>
            <person name="Jetten M.S.M."/>
            <person name="Welte C.U."/>
        </authorList>
    </citation>
    <scope>NUCLEOTIDE SEQUENCE [LARGE SCALE GENOMIC DNA]</scope>
    <source>
        <strain evidence="1">SB12</strain>
    </source>
</reference>
<dbReference type="Proteomes" id="UP000460298">
    <property type="component" value="Unassembled WGS sequence"/>
</dbReference>
<organism evidence="1 2">
    <name type="scientific">Leptonema illini</name>
    <dbReference type="NCBI Taxonomy" id="183"/>
    <lineage>
        <taxon>Bacteria</taxon>
        <taxon>Pseudomonadati</taxon>
        <taxon>Spirochaetota</taxon>
        <taxon>Spirochaetia</taxon>
        <taxon>Leptospirales</taxon>
        <taxon>Leptospiraceae</taxon>
        <taxon>Leptonema</taxon>
    </lineage>
</organism>
<dbReference type="PROSITE" id="PS51257">
    <property type="entry name" value="PROKAR_LIPOPROTEIN"/>
    <property type="match status" value="1"/>
</dbReference>
<dbReference type="EMBL" id="WBUI01000028">
    <property type="protein sequence ID" value="KAB2929618.1"/>
    <property type="molecule type" value="Genomic_DNA"/>
</dbReference>
<comment type="caution">
    <text evidence="1">The sequence shown here is derived from an EMBL/GenBank/DDBJ whole genome shotgun (WGS) entry which is preliminary data.</text>
</comment>
<dbReference type="AlphaFoldDB" id="A0A833GY51"/>
<evidence type="ECO:0000313" key="2">
    <source>
        <dbReference type="Proteomes" id="UP000460298"/>
    </source>
</evidence>
<sequence length="88" mass="9854">MARILVLAMLSLLFTACHDPVEQKCLKICDKVVQCAASDQGAELQTRVRISCMDGCTIHQADILECYNENMECETLGKCMFNAIMSQY</sequence>
<accession>A0A833GY51</accession>
<dbReference type="InterPro" id="IPR031029">
    <property type="entry name" value="Lepto_8Cys"/>
</dbReference>